<dbReference type="InterPro" id="IPR041796">
    <property type="entry name" value="Mre11_N"/>
</dbReference>
<dbReference type="InterPro" id="IPR029052">
    <property type="entry name" value="Metallo-depent_PP-like"/>
</dbReference>
<keyword evidence="6" id="KW-1185">Reference proteome</keyword>
<dbReference type="PANTHER" id="PTHR30337:SF0">
    <property type="entry name" value="NUCLEASE SBCCD SUBUNIT D"/>
    <property type="match status" value="1"/>
</dbReference>
<feature type="domain" description="Calcineurin-like phosphoesterase" evidence="4">
    <location>
        <begin position="20"/>
        <end position="128"/>
    </location>
</feature>
<dbReference type="PANTHER" id="PTHR30337">
    <property type="entry name" value="COMPONENT OF ATP-DEPENDENT DSDNA EXONUCLEASE"/>
    <property type="match status" value="1"/>
</dbReference>
<proteinExistence type="predicted"/>
<dbReference type="InterPro" id="IPR050535">
    <property type="entry name" value="DNA_Repair-Maintenance_Comp"/>
</dbReference>
<keyword evidence="1" id="KW-0540">Nuclease</keyword>
<gene>
    <name evidence="5" type="ORF">GCM10017056_16800</name>
</gene>
<evidence type="ECO:0000256" key="3">
    <source>
        <dbReference type="ARBA" id="ARBA00022839"/>
    </source>
</evidence>
<dbReference type="GO" id="GO:0004527">
    <property type="term" value="F:exonuclease activity"/>
    <property type="evidence" value="ECO:0007669"/>
    <property type="project" value="UniProtKB-KW"/>
</dbReference>
<dbReference type="SUPFAM" id="SSF56300">
    <property type="entry name" value="Metallo-dependent phosphatases"/>
    <property type="match status" value="1"/>
</dbReference>
<dbReference type="PIRSF" id="PIRSF033093">
    <property type="entry name" value="UCP_ML1119"/>
    <property type="match status" value="1"/>
</dbReference>
<keyword evidence="3" id="KW-0269">Exonuclease</keyword>
<comment type="caution">
    <text evidence="5">The sequence shown here is derived from an EMBL/GenBank/DDBJ whole genome shotgun (WGS) entry which is preliminary data.</text>
</comment>
<keyword evidence="2" id="KW-0378">Hydrolase</keyword>
<dbReference type="EMBL" id="BNCJ01000003">
    <property type="protein sequence ID" value="GHF45808.1"/>
    <property type="molecule type" value="Genomic_DNA"/>
</dbReference>
<evidence type="ECO:0000259" key="4">
    <source>
        <dbReference type="Pfam" id="PF00149"/>
    </source>
</evidence>
<dbReference type="Gene3D" id="3.60.21.10">
    <property type="match status" value="1"/>
</dbReference>
<evidence type="ECO:0000313" key="5">
    <source>
        <dbReference type="EMBL" id="GHF45808.1"/>
    </source>
</evidence>
<organism evidence="5 6">
    <name type="scientific">Seohaeicola zhoushanensis</name>
    <dbReference type="NCBI Taxonomy" id="1569283"/>
    <lineage>
        <taxon>Bacteria</taxon>
        <taxon>Pseudomonadati</taxon>
        <taxon>Pseudomonadota</taxon>
        <taxon>Alphaproteobacteria</taxon>
        <taxon>Rhodobacterales</taxon>
        <taxon>Roseobacteraceae</taxon>
        <taxon>Seohaeicola</taxon>
    </lineage>
</organism>
<dbReference type="InterPro" id="IPR014577">
    <property type="entry name" value="UCP033093_metalloPase"/>
</dbReference>
<dbReference type="Pfam" id="PF00149">
    <property type="entry name" value="Metallophos"/>
    <property type="match status" value="1"/>
</dbReference>
<name>A0A8J3M912_9RHOB</name>
<evidence type="ECO:0000256" key="2">
    <source>
        <dbReference type="ARBA" id="ARBA00022801"/>
    </source>
</evidence>
<dbReference type="AlphaFoldDB" id="A0A8J3M912"/>
<protein>
    <recommendedName>
        <fullName evidence="4">Calcineurin-like phosphoesterase domain-containing protein</fullName>
    </recommendedName>
</protein>
<dbReference type="InterPro" id="IPR004843">
    <property type="entry name" value="Calcineurin-like_PHP"/>
</dbReference>
<reference evidence="5" key="1">
    <citation type="journal article" date="2014" name="Int. J. Syst. Evol. Microbiol.">
        <title>Complete genome sequence of Corynebacterium casei LMG S-19264T (=DSM 44701T), isolated from a smear-ripened cheese.</title>
        <authorList>
            <consortium name="US DOE Joint Genome Institute (JGI-PGF)"/>
            <person name="Walter F."/>
            <person name="Albersmeier A."/>
            <person name="Kalinowski J."/>
            <person name="Ruckert C."/>
        </authorList>
    </citation>
    <scope>NUCLEOTIDE SEQUENCE</scope>
    <source>
        <strain evidence="5">KCTC 42650</strain>
    </source>
</reference>
<dbReference type="CDD" id="cd00840">
    <property type="entry name" value="MPP_Mre11_N"/>
    <property type="match status" value="1"/>
</dbReference>
<evidence type="ECO:0000313" key="6">
    <source>
        <dbReference type="Proteomes" id="UP000626220"/>
    </source>
</evidence>
<accession>A0A8J3M912</accession>
<evidence type="ECO:0000256" key="1">
    <source>
        <dbReference type="ARBA" id="ARBA00022722"/>
    </source>
</evidence>
<dbReference type="Proteomes" id="UP000626220">
    <property type="component" value="Unassembled WGS sequence"/>
</dbReference>
<sequence length="388" mass="40887">MEGRTDATDPSDAGIDPAMIRVLHSSDLHLGKPFGGFPEEVRHRLRQARQDSIARLGEAARAGGASHVLLAGDIFDTMTPQRATLRQAMNAIAGQDDLTWVLMPGNHDHLGAVEIWGTLARERPANVALALEPAPVELAPGAVLLPAPCTTKTPGRDLTEWMDAAPTGEAIRIGLAHGSIRDFRSVEEMGGEGGAVIAPDRARRAGLDYLGFGDWHGRIEVTANTWYSGAPEPDSFKPHRPAGALLVTIAAPGATPEVREVETGQIAWTRLVLDLLEAEDAPSRLAGALPPLGQRERTLLDIRAAGRVRLAAQAALAHAIADVAPDFLWADSDLSALAVSHDTTDLAGIDERGAVRDAAEALAAAADAGDATAAAALSRLYTYAMDVK</sequence>
<reference evidence="5" key="2">
    <citation type="submission" date="2020-09" db="EMBL/GenBank/DDBJ databases">
        <authorList>
            <person name="Sun Q."/>
            <person name="Kim S."/>
        </authorList>
    </citation>
    <scope>NUCLEOTIDE SEQUENCE</scope>
    <source>
        <strain evidence="5">KCTC 42650</strain>
    </source>
</reference>